<accession>A0A383XRB6</accession>
<protein>
    <submittedName>
        <fullName evidence="2">Arylesterase</fullName>
    </submittedName>
</protein>
<feature type="domain" description="SGNH hydrolase-type esterase" evidence="1">
    <location>
        <begin position="24"/>
        <end position="183"/>
    </location>
</feature>
<dbReference type="EMBL" id="QEQK01000013">
    <property type="protein sequence ID" value="PWN55170.1"/>
    <property type="molecule type" value="Genomic_DNA"/>
</dbReference>
<dbReference type="PANTHER" id="PTHR30383">
    <property type="entry name" value="THIOESTERASE 1/PROTEASE 1/LYSOPHOSPHOLIPASE L1"/>
    <property type="match status" value="1"/>
</dbReference>
<evidence type="ECO:0000313" key="2">
    <source>
        <dbReference type="EMBL" id="PWN55170.1"/>
    </source>
</evidence>
<dbReference type="OrthoDB" id="9786188at2"/>
<sequence>MVLAVGWLFGGSAAADADTPVVLVLGDSLSAAYGIPRDAGWVALLQARLAEAGYPHQVVNASVSGETTAGGLRRLPKQLARHRPDVLIVELGGNDGLRGQPLPALHNNLRAMVEQGQQAGAQVVIFGMRIPSNYGPAYAEQFHRSFAAVAEATGAALLPFFLAPIALDEQAFLPDGIHPNAAAQPRLLDHAWPVLEPLFKTSTSD</sequence>
<dbReference type="Pfam" id="PF13472">
    <property type="entry name" value="Lipase_GDSL_2"/>
    <property type="match status" value="1"/>
</dbReference>
<dbReference type="AlphaFoldDB" id="A0A383XRB6"/>
<organism evidence="2 3">
    <name type="scientific">Abyssibacter profundi</name>
    <dbReference type="NCBI Taxonomy" id="2182787"/>
    <lineage>
        <taxon>Bacteria</taxon>
        <taxon>Pseudomonadati</taxon>
        <taxon>Pseudomonadota</taxon>
        <taxon>Gammaproteobacteria</taxon>
        <taxon>Chromatiales</taxon>
        <taxon>Oceanococcaceae</taxon>
        <taxon>Abyssibacter</taxon>
    </lineage>
</organism>
<dbReference type="InterPro" id="IPR013830">
    <property type="entry name" value="SGNH_hydro"/>
</dbReference>
<dbReference type="InterPro" id="IPR036514">
    <property type="entry name" value="SGNH_hydro_sf"/>
</dbReference>
<dbReference type="GO" id="GO:0004622">
    <property type="term" value="F:phosphatidylcholine lysophospholipase activity"/>
    <property type="evidence" value="ECO:0007669"/>
    <property type="project" value="TreeGrafter"/>
</dbReference>
<dbReference type="SUPFAM" id="SSF52266">
    <property type="entry name" value="SGNH hydrolase"/>
    <property type="match status" value="1"/>
</dbReference>
<name>A0A383XRB6_9GAMM</name>
<dbReference type="CDD" id="cd01822">
    <property type="entry name" value="Lysophospholipase_L1_like"/>
    <property type="match status" value="1"/>
</dbReference>
<evidence type="ECO:0000313" key="3">
    <source>
        <dbReference type="Proteomes" id="UP000251800"/>
    </source>
</evidence>
<proteinExistence type="predicted"/>
<gene>
    <name evidence="2" type="ORF">DEH80_14045</name>
</gene>
<reference evidence="2 3" key="1">
    <citation type="submission" date="2018-05" db="EMBL/GenBank/DDBJ databases">
        <title>Abyssibacter profundi OUC007T gen. nov., sp. nov, a marine bacterium isolated from seawater of the Mariana Trench.</title>
        <authorList>
            <person name="Zhou S."/>
        </authorList>
    </citation>
    <scope>NUCLEOTIDE SEQUENCE [LARGE SCALE GENOMIC DNA]</scope>
    <source>
        <strain evidence="2 3">OUC007</strain>
    </source>
</reference>
<comment type="caution">
    <text evidence="2">The sequence shown here is derived from an EMBL/GenBank/DDBJ whole genome shotgun (WGS) entry which is preliminary data.</text>
</comment>
<keyword evidence="3" id="KW-1185">Reference proteome</keyword>
<evidence type="ECO:0000259" key="1">
    <source>
        <dbReference type="Pfam" id="PF13472"/>
    </source>
</evidence>
<dbReference type="InterPro" id="IPR051532">
    <property type="entry name" value="Ester_Hydrolysis_Enzymes"/>
</dbReference>
<dbReference type="PANTHER" id="PTHR30383:SF24">
    <property type="entry name" value="THIOESTERASE 1_PROTEASE 1_LYSOPHOSPHOLIPASE L1"/>
    <property type="match status" value="1"/>
</dbReference>
<dbReference type="Gene3D" id="3.40.50.1110">
    <property type="entry name" value="SGNH hydrolase"/>
    <property type="match status" value="1"/>
</dbReference>
<dbReference type="Proteomes" id="UP000251800">
    <property type="component" value="Unassembled WGS sequence"/>
</dbReference>